<evidence type="ECO:0000313" key="1">
    <source>
        <dbReference type="EMBL" id="KXZ56053.1"/>
    </source>
</evidence>
<dbReference type="Proteomes" id="UP000075714">
    <property type="component" value="Unassembled WGS sequence"/>
</dbReference>
<comment type="caution">
    <text evidence="1">The sequence shown here is derived from an EMBL/GenBank/DDBJ whole genome shotgun (WGS) entry which is preliminary data.</text>
</comment>
<accession>A0A150H210</accession>
<dbReference type="AlphaFoldDB" id="A0A150H210"/>
<dbReference type="OrthoDB" id="547839at2759"/>
<reference evidence="2" key="1">
    <citation type="journal article" date="2016" name="Nat. Commun.">
        <title>The Gonium pectorale genome demonstrates co-option of cell cycle regulation during the evolution of multicellularity.</title>
        <authorList>
            <person name="Hanschen E.R."/>
            <person name="Marriage T.N."/>
            <person name="Ferris P.J."/>
            <person name="Hamaji T."/>
            <person name="Toyoda A."/>
            <person name="Fujiyama A."/>
            <person name="Neme R."/>
            <person name="Noguchi H."/>
            <person name="Minakuchi Y."/>
            <person name="Suzuki M."/>
            <person name="Kawai-Toyooka H."/>
            <person name="Smith D.R."/>
            <person name="Sparks H."/>
            <person name="Anderson J."/>
            <person name="Bakaric R."/>
            <person name="Luria V."/>
            <person name="Karger A."/>
            <person name="Kirschner M.W."/>
            <person name="Durand P.M."/>
            <person name="Michod R.E."/>
            <person name="Nozaki H."/>
            <person name="Olson B.J."/>
        </authorList>
    </citation>
    <scope>NUCLEOTIDE SEQUENCE [LARGE SCALE GENOMIC DNA]</scope>
    <source>
        <strain evidence="2">NIES-2863</strain>
    </source>
</reference>
<gene>
    <name evidence="1" type="ORF">GPECTOR_2g935</name>
</gene>
<dbReference type="EMBL" id="LSYV01000003">
    <property type="protein sequence ID" value="KXZ56053.1"/>
    <property type="molecule type" value="Genomic_DNA"/>
</dbReference>
<keyword evidence="2" id="KW-1185">Reference proteome</keyword>
<protein>
    <submittedName>
        <fullName evidence="1">Uncharacterized protein</fullName>
    </submittedName>
</protein>
<organism evidence="1 2">
    <name type="scientific">Gonium pectorale</name>
    <name type="common">Green alga</name>
    <dbReference type="NCBI Taxonomy" id="33097"/>
    <lineage>
        <taxon>Eukaryota</taxon>
        <taxon>Viridiplantae</taxon>
        <taxon>Chlorophyta</taxon>
        <taxon>core chlorophytes</taxon>
        <taxon>Chlorophyceae</taxon>
        <taxon>CS clade</taxon>
        <taxon>Chlamydomonadales</taxon>
        <taxon>Volvocaceae</taxon>
        <taxon>Gonium</taxon>
    </lineage>
</organism>
<sequence>MSADAVPAKLLKVTVHGATLASLLYAVTAGGAPCDGLVFDPATVTESRAAIASTMACAAGCSFYDEAGQLDGEAAGRSGR</sequence>
<proteinExistence type="predicted"/>
<evidence type="ECO:0000313" key="2">
    <source>
        <dbReference type="Proteomes" id="UP000075714"/>
    </source>
</evidence>
<name>A0A150H210_GONPE</name>